<keyword evidence="5 6" id="KW-0456">Lyase</keyword>
<evidence type="ECO:0000313" key="9">
    <source>
        <dbReference type="EMBL" id="KMZ71968.1"/>
    </source>
</evidence>
<evidence type="ECO:0000256" key="4">
    <source>
        <dbReference type="ARBA" id="ARBA00022833"/>
    </source>
</evidence>
<dbReference type="EMBL" id="LFYR01000647">
    <property type="protein sequence ID" value="KMZ71968.1"/>
    <property type="molecule type" value="Genomic_DNA"/>
</dbReference>
<dbReference type="SMART" id="SM01057">
    <property type="entry name" value="Carb_anhydrase"/>
    <property type="match status" value="1"/>
</dbReference>
<evidence type="ECO:0000256" key="2">
    <source>
        <dbReference type="ARBA" id="ARBA00012925"/>
    </source>
</evidence>
<dbReference type="SUPFAM" id="SSF51069">
    <property type="entry name" value="Carbonic anhydrase"/>
    <property type="match status" value="1"/>
</dbReference>
<keyword evidence="10" id="KW-1185">Reference proteome</keyword>
<dbReference type="PROSITE" id="PS00162">
    <property type="entry name" value="ALPHA_CA_1"/>
    <property type="match status" value="1"/>
</dbReference>
<comment type="cofactor">
    <cofactor evidence="1 6">
        <name>Zn(2+)</name>
        <dbReference type="ChEBI" id="CHEBI:29105"/>
    </cofactor>
</comment>
<comment type="similarity">
    <text evidence="6">Belongs to the alpha-carbonic anhydrase family.</text>
</comment>
<dbReference type="PROSITE" id="PS51144">
    <property type="entry name" value="ALPHA_CA_2"/>
    <property type="match status" value="1"/>
</dbReference>
<proteinExistence type="inferred from homology"/>
<dbReference type="PANTHER" id="PTHR18952">
    <property type="entry name" value="CARBONIC ANHYDRASE"/>
    <property type="match status" value="1"/>
</dbReference>
<dbReference type="STRING" id="29655.A0A0K9PSB3"/>
<dbReference type="Proteomes" id="UP000036987">
    <property type="component" value="Unassembled WGS sequence"/>
</dbReference>
<dbReference type="CDD" id="cd03124">
    <property type="entry name" value="alpha_CA_prokaryotic_like"/>
    <property type="match status" value="1"/>
</dbReference>
<name>A0A0K9PSB3_ZOSMR</name>
<keyword evidence="4 6" id="KW-0862">Zinc</keyword>
<dbReference type="PANTHER" id="PTHR18952:SF253">
    <property type="entry name" value="OS08G0470200 PROTEIN"/>
    <property type="match status" value="1"/>
</dbReference>
<sequence>MDAAKLMAVFSVALAIISTSIFSTVSSQEVEDEREFSYVVGDDHGPERWSLIHREWEICNNGLFQSPIDISDKNVEVDCNLTRLRRTYRTSSATFINRGHDVMLQWEGDGAGGFWLNGTEYTLYQLHWHSPSEHTLNGKRFPAELHMVHMTADNKTAVVGIIYRFGKPDPFLAEMEKYIKHIHGEEHSEHSAGEVNPRHIKLGNRKYYRYIGSLTTPPCTEGVVWTIMDKIASISKQQVKMLREAVMDNVDENARPTQDSNGRVVNKYRPAY</sequence>
<evidence type="ECO:0000256" key="6">
    <source>
        <dbReference type="RuleBase" id="RU367011"/>
    </source>
</evidence>
<dbReference type="InterPro" id="IPR018338">
    <property type="entry name" value="Carbonic_anhydrase_a-class_CS"/>
</dbReference>
<protein>
    <recommendedName>
        <fullName evidence="2 6">Carbonic anhydrase</fullName>
        <ecNumber evidence="2 6">4.2.1.1</ecNumber>
    </recommendedName>
</protein>
<feature type="region of interest" description="Disordered" evidence="7">
    <location>
        <begin position="251"/>
        <end position="272"/>
    </location>
</feature>
<dbReference type="InterPro" id="IPR023561">
    <property type="entry name" value="Carbonic_anhydrase_a-class"/>
</dbReference>
<evidence type="ECO:0000256" key="7">
    <source>
        <dbReference type="SAM" id="MobiDB-lite"/>
    </source>
</evidence>
<evidence type="ECO:0000256" key="1">
    <source>
        <dbReference type="ARBA" id="ARBA00001947"/>
    </source>
</evidence>
<dbReference type="GO" id="GO:0016836">
    <property type="term" value="F:hydro-lyase activity"/>
    <property type="evidence" value="ECO:0000318"/>
    <property type="project" value="GO_Central"/>
</dbReference>
<dbReference type="OMA" id="YSINHMI"/>
<comment type="caution">
    <text evidence="9">The sequence shown here is derived from an EMBL/GenBank/DDBJ whole genome shotgun (WGS) entry which is preliminary data.</text>
</comment>
<organism evidence="9 10">
    <name type="scientific">Zostera marina</name>
    <name type="common">Eelgrass</name>
    <dbReference type="NCBI Taxonomy" id="29655"/>
    <lineage>
        <taxon>Eukaryota</taxon>
        <taxon>Viridiplantae</taxon>
        <taxon>Streptophyta</taxon>
        <taxon>Embryophyta</taxon>
        <taxon>Tracheophyta</taxon>
        <taxon>Spermatophyta</taxon>
        <taxon>Magnoliopsida</taxon>
        <taxon>Liliopsida</taxon>
        <taxon>Zosteraceae</taxon>
        <taxon>Zostera</taxon>
    </lineage>
</organism>
<dbReference type="GO" id="GO:0008270">
    <property type="term" value="F:zinc ion binding"/>
    <property type="evidence" value="ECO:0007669"/>
    <property type="project" value="UniProtKB-UniRule"/>
</dbReference>
<dbReference type="GO" id="GO:0004089">
    <property type="term" value="F:carbonate dehydratase activity"/>
    <property type="evidence" value="ECO:0007669"/>
    <property type="project" value="UniProtKB-UniRule"/>
</dbReference>
<evidence type="ECO:0000313" key="10">
    <source>
        <dbReference type="Proteomes" id="UP000036987"/>
    </source>
</evidence>
<dbReference type="Gene3D" id="3.10.200.10">
    <property type="entry name" value="Alpha carbonic anhydrase"/>
    <property type="match status" value="1"/>
</dbReference>
<accession>A0A0K9PSB3</accession>
<dbReference type="AlphaFoldDB" id="A0A0K9PSB3"/>
<keyword evidence="6" id="KW-0732">Signal</keyword>
<keyword evidence="3 6" id="KW-0479">Metal-binding</keyword>
<dbReference type="Pfam" id="PF00194">
    <property type="entry name" value="Carb_anhydrase"/>
    <property type="match status" value="1"/>
</dbReference>
<dbReference type="InterPro" id="IPR041891">
    <property type="entry name" value="Alpha_CA_prokaryot-like"/>
</dbReference>
<comment type="catalytic activity">
    <reaction evidence="6">
        <text>hydrogencarbonate + H(+) = CO2 + H2O</text>
        <dbReference type="Rhea" id="RHEA:10748"/>
        <dbReference type="ChEBI" id="CHEBI:15377"/>
        <dbReference type="ChEBI" id="CHEBI:15378"/>
        <dbReference type="ChEBI" id="CHEBI:16526"/>
        <dbReference type="ChEBI" id="CHEBI:17544"/>
        <dbReference type="EC" id="4.2.1.1"/>
    </reaction>
</comment>
<feature type="signal peptide" evidence="6">
    <location>
        <begin position="1"/>
        <end position="27"/>
    </location>
</feature>
<evidence type="ECO:0000256" key="3">
    <source>
        <dbReference type="ARBA" id="ARBA00022723"/>
    </source>
</evidence>
<feature type="domain" description="Alpha-carbonic anhydrase" evidence="8">
    <location>
        <begin position="34"/>
        <end position="269"/>
    </location>
</feature>
<evidence type="ECO:0000256" key="5">
    <source>
        <dbReference type="ARBA" id="ARBA00023239"/>
    </source>
</evidence>
<evidence type="ECO:0000259" key="8">
    <source>
        <dbReference type="PROSITE" id="PS51144"/>
    </source>
</evidence>
<feature type="chain" id="PRO_5025085943" description="Carbonic anhydrase" evidence="6">
    <location>
        <begin position="28"/>
        <end position="272"/>
    </location>
</feature>
<dbReference type="EC" id="4.2.1.1" evidence="2 6"/>
<gene>
    <name evidence="9" type="ORF">ZOSMA_171G00480</name>
</gene>
<reference evidence="10" key="1">
    <citation type="journal article" date="2016" name="Nature">
        <title>The genome of the seagrass Zostera marina reveals angiosperm adaptation to the sea.</title>
        <authorList>
            <person name="Olsen J.L."/>
            <person name="Rouze P."/>
            <person name="Verhelst B."/>
            <person name="Lin Y.-C."/>
            <person name="Bayer T."/>
            <person name="Collen J."/>
            <person name="Dattolo E."/>
            <person name="De Paoli E."/>
            <person name="Dittami S."/>
            <person name="Maumus F."/>
            <person name="Michel G."/>
            <person name="Kersting A."/>
            <person name="Lauritano C."/>
            <person name="Lohaus R."/>
            <person name="Toepel M."/>
            <person name="Tonon T."/>
            <person name="Vanneste K."/>
            <person name="Amirebrahimi M."/>
            <person name="Brakel J."/>
            <person name="Bostroem C."/>
            <person name="Chovatia M."/>
            <person name="Grimwood J."/>
            <person name="Jenkins J.W."/>
            <person name="Jueterbock A."/>
            <person name="Mraz A."/>
            <person name="Stam W.T."/>
            <person name="Tice H."/>
            <person name="Bornberg-Bauer E."/>
            <person name="Green P.J."/>
            <person name="Pearson G.A."/>
            <person name="Procaccini G."/>
            <person name="Duarte C.M."/>
            <person name="Schmutz J."/>
            <person name="Reusch T.B.H."/>
            <person name="Van de Peer Y."/>
        </authorList>
    </citation>
    <scope>NUCLEOTIDE SEQUENCE [LARGE SCALE GENOMIC DNA]</scope>
    <source>
        <strain evidence="10">cv. Finnish</strain>
    </source>
</reference>
<dbReference type="OrthoDB" id="429145at2759"/>
<dbReference type="InterPro" id="IPR001148">
    <property type="entry name" value="CA_dom"/>
</dbReference>
<comment type="function">
    <text evidence="6">Reversible hydration of carbon dioxide.</text>
</comment>
<dbReference type="InterPro" id="IPR036398">
    <property type="entry name" value="CA_dom_sf"/>
</dbReference>